<dbReference type="InterPro" id="IPR009014">
    <property type="entry name" value="Transketo_C/PFOR_II"/>
</dbReference>
<gene>
    <name evidence="6" type="ORF">SAMN02745912_00521</name>
</gene>
<keyword evidence="4" id="KW-0786">Thiamine pyrophosphate</keyword>
<dbReference type="InterPro" id="IPR029061">
    <property type="entry name" value="THDP-binding"/>
</dbReference>
<proteinExistence type="inferred from homology"/>
<dbReference type="CDD" id="cd07033">
    <property type="entry name" value="TPP_PYR_DXS_TK_like"/>
    <property type="match status" value="1"/>
</dbReference>
<dbReference type="InterPro" id="IPR020826">
    <property type="entry name" value="Transketolase_BS"/>
</dbReference>
<dbReference type="Pfam" id="PF02779">
    <property type="entry name" value="Transket_pyr"/>
    <property type="match status" value="1"/>
</dbReference>
<evidence type="ECO:0000256" key="4">
    <source>
        <dbReference type="ARBA" id="ARBA00023052"/>
    </source>
</evidence>
<organism evidence="6 7">
    <name type="scientific">Paramaledivibacter caminithermalis (strain DSM 15212 / CIP 107654 / DViRD3)</name>
    <name type="common">Clostridium caminithermale</name>
    <dbReference type="NCBI Taxonomy" id="1121301"/>
    <lineage>
        <taxon>Bacteria</taxon>
        <taxon>Bacillati</taxon>
        <taxon>Bacillota</taxon>
        <taxon>Clostridia</taxon>
        <taxon>Peptostreptococcales</taxon>
        <taxon>Caminicellaceae</taxon>
        <taxon>Paramaledivibacter</taxon>
    </lineage>
</organism>
<keyword evidence="7" id="KW-1185">Reference proteome</keyword>
<dbReference type="GO" id="GO:0016740">
    <property type="term" value="F:transferase activity"/>
    <property type="evidence" value="ECO:0007669"/>
    <property type="project" value="UniProtKB-KW"/>
</dbReference>
<dbReference type="Gene3D" id="3.40.50.970">
    <property type="match status" value="1"/>
</dbReference>
<dbReference type="OrthoDB" id="8732661at2"/>
<dbReference type="SUPFAM" id="SSF52922">
    <property type="entry name" value="TK C-terminal domain-like"/>
    <property type="match status" value="1"/>
</dbReference>
<evidence type="ECO:0000256" key="2">
    <source>
        <dbReference type="ARBA" id="ARBA00007131"/>
    </source>
</evidence>
<comment type="cofactor">
    <cofactor evidence="1">
        <name>thiamine diphosphate</name>
        <dbReference type="ChEBI" id="CHEBI:58937"/>
    </cofactor>
</comment>
<dbReference type="Gene3D" id="3.40.50.920">
    <property type="match status" value="1"/>
</dbReference>
<sequence>MTKKIATRETYGDVLIKLGRNNENIVVLDADLSKSTKTHGFSKEFPNRFFNMGIAEQNLMGTAAGLAASGKIPFASTFAVFAAGRAFEIIRNSICYPKLNVKVCATHAGITVGEDGASHQAIEDLAIMRALPNMTVLNPADAVSAEALLKEAAMYNGPVYVRLGRAKVPVIYDENNTKFSIGKGIEVKEGNDIAIIATGIMVDVALKAAEELSKQGISARIIDIHTIKPIDREIIIKTAKETKGIITAEEHNIIGGLGSAVAEVLVENYPAPLKRIGINDTFGESGKPDELMKKYGLTAENIVEKAKEILGK</sequence>
<evidence type="ECO:0000256" key="1">
    <source>
        <dbReference type="ARBA" id="ARBA00001964"/>
    </source>
</evidence>
<name>A0A1M6KSV8_PARC5</name>
<evidence type="ECO:0000259" key="5">
    <source>
        <dbReference type="SMART" id="SM00861"/>
    </source>
</evidence>
<dbReference type="InterPro" id="IPR051157">
    <property type="entry name" value="PDH/Transketolase"/>
</dbReference>
<dbReference type="Pfam" id="PF02780">
    <property type="entry name" value="Transketolase_C"/>
    <property type="match status" value="1"/>
</dbReference>
<dbReference type="EMBL" id="FRAG01000004">
    <property type="protein sequence ID" value="SHJ62048.1"/>
    <property type="molecule type" value="Genomic_DNA"/>
</dbReference>
<dbReference type="PANTHER" id="PTHR43825">
    <property type="entry name" value="PYRUVATE DEHYDROGENASE E1 COMPONENT"/>
    <property type="match status" value="1"/>
</dbReference>
<dbReference type="SUPFAM" id="SSF52518">
    <property type="entry name" value="Thiamin diphosphate-binding fold (THDP-binding)"/>
    <property type="match status" value="1"/>
</dbReference>
<comment type="similarity">
    <text evidence="2">Belongs to the transketolase family.</text>
</comment>
<dbReference type="PANTHER" id="PTHR43825:SF1">
    <property type="entry name" value="TRANSKETOLASE-LIKE PYRIMIDINE-BINDING DOMAIN-CONTAINING PROTEIN"/>
    <property type="match status" value="1"/>
</dbReference>
<dbReference type="InterPro" id="IPR005475">
    <property type="entry name" value="Transketolase-like_Pyr-bd"/>
</dbReference>
<dbReference type="STRING" id="1121301.SAMN02745912_00521"/>
<protein>
    <submittedName>
        <fullName evidence="6">Transketolase</fullName>
    </submittedName>
</protein>
<dbReference type="FunFam" id="3.40.50.970:FF:000129">
    <property type="entry name" value="Transketolase"/>
    <property type="match status" value="1"/>
</dbReference>
<feature type="domain" description="Transketolase-like pyrimidine-binding" evidence="5">
    <location>
        <begin position="5"/>
        <end position="170"/>
    </location>
</feature>
<dbReference type="InterPro" id="IPR033248">
    <property type="entry name" value="Transketolase_C"/>
</dbReference>
<dbReference type="PROSITE" id="PS00802">
    <property type="entry name" value="TRANSKETOLASE_2"/>
    <property type="match status" value="1"/>
</dbReference>
<dbReference type="AlphaFoldDB" id="A0A1M6KSV8"/>
<dbReference type="Proteomes" id="UP000184465">
    <property type="component" value="Unassembled WGS sequence"/>
</dbReference>
<accession>A0A1M6KSV8</accession>
<evidence type="ECO:0000313" key="7">
    <source>
        <dbReference type="Proteomes" id="UP000184465"/>
    </source>
</evidence>
<evidence type="ECO:0000256" key="3">
    <source>
        <dbReference type="ARBA" id="ARBA00022679"/>
    </source>
</evidence>
<dbReference type="SMART" id="SM00861">
    <property type="entry name" value="Transket_pyr"/>
    <property type="match status" value="1"/>
</dbReference>
<reference evidence="6 7" key="1">
    <citation type="submission" date="2016-11" db="EMBL/GenBank/DDBJ databases">
        <authorList>
            <person name="Jaros S."/>
            <person name="Januszkiewicz K."/>
            <person name="Wedrychowicz H."/>
        </authorList>
    </citation>
    <scope>NUCLEOTIDE SEQUENCE [LARGE SCALE GENOMIC DNA]</scope>
    <source>
        <strain evidence="6 7">DSM 15212</strain>
    </source>
</reference>
<dbReference type="RefSeq" id="WP_073146820.1">
    <property type="nucleotide sequence ID" value="NZ_FRAG01000004.1"/>
</dbReference>
<evidence type="ECO:0000313" key="6">
    <source>
        <dbReference type="EMBL" id="SHJ62048.1"/>
    </source>
</evidence>
<keyword evidence="3" id="KW-0808">Transferase</keyword>